<feature type="region of interest" description="Disordered" evidence="1">
    <location>
        <begin position="1293"/>
        <end position="1328"/>
    </location>
</feature>
<feature type="compositionally biased region" description="Polar residues" evidence="1">
    <location>
        <begin position="254"/>
        <end position="265"/>
    </location>
</feature>
<comment type="caution">
    <text evidence="2">The sequence shown here is derived from an EMBL/GenBank/DDBJ whole genome shotgun (WGS) entry which is preliminary data.</text>
</comment>
<evidence type="ECO:0000313" key="2">
    <source>
        <dbReference type="EMBL" id="CAI3993684.1"/>
    </source>
</evidence>
<dbReference type="EMBL" id="CAMXCT030001862">
    <property type="protein sequence ID" value="CAL4780996.1"/>
    <property type="molecule type" value="Genomic_DNA"/>
</dbReference>
<feature type="compositionally biased region" description="Acidic residues" evidence="1">
    <location>
        <begin position="1005"/>
        <end position="1014"/>
    </location>
</feature>
<feature type="region of interest" description="Disordered" evidence="1">
    <location>
        <begin position="1195"/>
        <end position="1227"/>
    </location>
</feature>
<proteinExistence type="predicted"/>
<organism evidence="2">
    <name type="scientific">Cladocopium goreaui</name>
    <dbReference type="NCBI Taxonomy" id="2562237"/>
    <lineage>
        <taxon>Eukaryota</taxon>
        <taxon>Sar</taxon>
        <taxon>Alveolata</taxon>
        <taxon>Dinophyceae</taxon>
        <taxon>Suessiales</taxon>
        <taxon>Symbiodiniaceae</taxon>
        <taxon>Cladocopium</taxon>
    </lineage>
</organism>
<reference evidence="2" key="1">
    <citation type="submission" date="2022-10" db="EMBL/GenBank/DDBJ databases">
        <authorList>
            <person name="Chen Y."/>
            <person name="Dougan E. K."/>
            <person name="Chan C."/>
            <person name="Rhodes N."/>
            <person name="Thang M."/>
        </authorList>
    </citation>
    <scope>NUCLEOTIDE SEQUENCE</scope>
</reference>
<reference evidence="3 4" key="2">
    <citation type="submission" date="2024-05" db="EMBL/GenBank/DDBJ databases">
        <authorList>
            <person name="Chen Y."/>
            <person name="Shah S."/>
            <person name="Dougan E. K."/>
            <person name="Thang M."/>
            <person name="Chan C."/>
        </authorList>
    </citation>
    <scope>NUCLEOTIDE SEQUENCE [LARGE SCALE GENOMIC DNA]</scope>
</reference>
<evidence type="ECO:0000256" key="1">
    <source>
        <dbReference type="SAM" id="MobiDB-lite"/>
    </source>
</evidence>
<sequence>MTSILDSEAHFQKRCDEVGLSDRGKQATFGAGYSTLGRLAFGVGQPGMPVPELEFTRFATNVLGAMATMQDVSSLRRLLFEAQTLVMAQLREQVSNPEMQMTRKMPPVEREAKMRQLRARLPGVLLEHQLEPSHALLNLVAQMWETKQLQYIEIAKLTSREHEVLYSKSSKQLHVDADKLLVKEEAKVPDQAASTELQVLEALKRRGVAFAFIDALSWDVHERYLQSLFNHLRTEAPDGYVKTTLQQLLRADRQPSQPSNWQSRAGQPYHKGSKGKGKGKGKGKKVANILPAELQNKGCVGTDDHNRRLCFNFNLNKCQDAAHGAECNRGWHLCMKKERVFDLASKGASLEDCLIVEIFAGSSRVTASLKQLGQSSRHKHAQWGLNATNGFSTADETAYPMGAAMLFAGIAEDESFRWISGNPNLIGSSSSSLHFPSAAALSVGEGDQVESTPIEASAQNVSHVNFGHAVGAAWDALASDTVEPIWNSGFWKCIFGDDAFGPKLENNFKRPVPVDETAHMDETSGDVYKKQCLPSSSVFAEPLFRSCVKSSEDVTWQEKREAHLQRALKHWLVISSSWTREIEFVQCLSGCDSVNAQLIMLGDVFRGKAPSTLTKRANSMKFLCEQLELVGHEFPCTEPALYGILCTLRQQGFPASKSKGILEAIAFVRYCMGVTECDVLLKGRRCWGASTTDTPTQKRQASPLRVSELVKLHNILEFGHEIWDRMFCGAVLFVTYSRARWSDAQHSSKLTFDRNGDTVCYVEALTGLHKTVRALQHRHQFLPLVAPAVGVTEQNWGVLWEGVRKELSISFENGFPLMPAPMENGMPGKRALDSEEAGRWLRALLELSDHDVSERKVSSHSLKCTMLSFLAKRGVDMPDRLLLGYHTSPFTMGLTYSRDGMARPLQILGEMLSEIREGTYMPDCTRSGRLVKKANTGGSLDVSLESTQDATKIEISDDEGELNAWELIQTSASVTPSKALPEVIPENCETEINDACTETSSSDVSETEEADNSFEDTGRKTFEPPTAPEGFTMWQHTKSKILHLVNYKTPGIFECCRKPGYDMATYSAFRRVHFEASTLVVAQLKARVTGDQEDGKQKLPVIEKQTRLADQKRRLLGVDIEGHAKVTLEQLIEADKQLWTEMSKAFTGAVVAAVGADEPPFDVHVLRLRSDPRVTMFLLPLPQLAKSSPGIASQGANAGALKAAPTAKTQPKKKFKASKKSDKSKPDALAGMETLTKDGQNVCWAFNLEGGCQAPLVSGAKVAKCAKVSLDGEELVDLETTGALSTVKGLLQESEGLGSETQSESRVKGEEPIDRAHKRPLGEEPSKSRIGDKCFTGQKLSDIYVLELFAGTARLTRSFKRKGFKGLAFDKSSKRAEGQNVLEFDLSNLEEVNSLLRFIKARAKQIALVHMAPPCGTASRARGKRLRFLKAINIKEPKPLRDDHHPNGYPWLKGTDKLRTEAANLLYETTVLIAQVKKHELSKKLDAIKMQNGQQMDETMDEFSYAHVFTELGCIRNSNFKVLMDAERAEQDFASDLACEKVVVAIPREPMDFLKRAVEVGHPRSVAISLPEDLKSVVDWNREEHVYNVFKHRIDFVKYWTDRAQKLKSADTELLNTAPAHLRGLLKGKRLALWQEMVDFFDYPDKRLVSDILHGFPITGWMPDSNVFPKEVKEPSLDVDTLKSLSKGMNAHVKAKVLSAGSNEMAAITWAETSKELEEGWMEVDKGPCDDAAWAMRFGLQQKEKVRVIDDFSIAGVNQTTGMNERLKIFGIDDIAALLAYSLDSNGDKQHPKMLGKTIDLRSAYKQFGICTEDRQRIRVATCEPSASELILLMVNSLPFGATGSVAAFLRISMFLWYVGMAGLKLAWTAFYDDYTLISREDCAKNASWAAECLFDMLGVLFAKEGKKATQFDMLFNSLGVVFDLQCMVDRMVFVGHTESRRTELAESLRDMLAEGECSAKSIERLRGRLLWFENFVCGRQANFLISSLGKHMSESKALVPVGNDLRGILERILQRVEASKPVEVSKKILETWILFTDGACESQSSVGGVLISPRGRPVAMFGDTLPSELEEAFYQNSAHPIYEVELLPLFISIFLWGSWVDKSQVVCYLDNDAARSGLIKGSGATKVADAIIQLVCESEAALQLKSWFSRVPSHSNISDEPSRLKFDRLLSLGEFLQTLTLNEGDSGATEDWQLQVWGTPWTPDEFVDRAVVAGHPAKLHSFLPLLLRDCIEKSLTKSCSQRMAHRAQALKHWLRRSIQLKHQEEELVRTLEPGVAEVLQGKRILVWKEMLQSINYSDMGVVDELCAGSRLTGQTDLTNLWPSKVTPATMTEGELHAQARLQRDGISFGQVVFFDSEIAHSVWDQTLQEVIRGEAEGPFDLSEVPSDFPLSRESPKPHTLDVVAAMISTVMGYAEGDHAWVSRSFDLKSAYRQCAVHPDSRQFSYIVVGDPHTSSLKAFRLKALPFGSVKSVHSFLRIAHSLWAILTSVFWVITTNYFDDFVSVADLREAESVDFTVKAVFRLLGWRFAEDGPKAPPFSSSLVALGVQLDVSKLHQGSVSVSNTANRRDELAQALDQAVTSRSLAKLEALRLRGRMQFASGQFYGRLARRCLAVVTQHAYGSESSTLAEAAIHALSRFRDMLVNGVPRMISSKATTTWFIFTDASHEPHEAEPFSGVGGVLVDQFGCRRRFFSEQLSPDLLREINVSQRKTIIYECEFFSVLCAMIVWKDFIHQCNVVIHTDNDAVRDAFIACHTSSANSLPILDAILEAENDAECNSWITRVPTESNIADDPSRLQVDLLMNCGCLRDRIGCADIWSNIVCKPGNVAKGGGDGPALHTPLEKRRSHCKRGSSQQNLSKQDNGKRTKF</sequence>
<dbReference type="EMBL" id="CAMXCT010001862">
    <property type="protein sequence ID" value="CAI3993684.1"/>
    <property type="molecule type" value="Genomic_DNA"/>
</dbReference>
<dbReference type="OrthoDB" id="3255824at2759"/>
<feature type="compositionally biased region" description="Polar residues" evidence="1">
    <location>
        <begin position="2852"/>
        <end position="2861"/>
    </location>
</feature>
<dbReference type="PANTHER" id="PTHR33050">
    <property type="entry name" value="REVERSE TRANSCRIPTASE DOMAIN-CONTAINING PROTEIN"/>
    <property type="match status" value="1"/>
</dbReference>
<dbReference type="SUPFAM" id="SSF56672">
    <property type="entry name" value="DNA/RNA polymerases"/>
    <property type="match status" value="2"/>
</dbReference>
<feature type="region of interest" description="Disordered" evidence="1">
    <location>
        <begin position="996"/>
        <end position="1029"/>
    </location>
</feature>
<feature type="region of interest" description="Disordered" evidence="1">
    <location>
        <begin position="2833"/>
        <end position="2869"/>
    </location>
</feature>
<gene>
    <name evidence="2" type="ORF">C1SCF055_LOCUS20410</name>
</gene>
<feature type="region of interest" description="Disordered" evidence="1">
    <location>
        <begin position="251"/>
        <end position="284"/>
    </location>
</feature>
<keyword evidence="4" id="KW-1185">Reference proteome</keyword>
<dbReference type="EMBL" id="CAMXCT020001862">
    <property type="protein sequence ID" value="CAL1147059.1"/>
    <property type="molecule type" value="Genomic_DNA"/>
</dbReference>
<dbReference type="InterPro" id="IPR043502">
    <property type="entry name" value="DNA/RNA_pol_sf"/>
</dbReference>
<feature type="compositionally biased region" description="Low complexity" evidence="1">
    <location>
        <begin position="1200"/>
        <end position="1209"/>
    </location>
</feature>
<feature type="compositionally biased region" description="Basic and acidic residues" evidence="1">
    <location>
        <begin position="1303"/>
        <end position="1328"/>
    </location>
</feature>
<evidence type="ECO:0000313" key="3">
    <source>
        <dbReference type="EMBL" id="CAL4780996.1"/>
    </source>
</evidence>
<dbReference type="PANTHER" id="PTHR33050:SF7">
    <property type="entry name" value="RIBONUCLEASE H"/>
    <property type="match status" value="1"/>
</dbReference>
<protein>
    <submittedName>
        <fullName evidence="3">RNase H type-1 domain-containing protein</fullName>
    </submittedName>
</protein>
<dbReference type="Proteomes" id="UP001152797">
    <property type="component" value="Unassembled WGS sequence"/>
</dbReference>
<name>A0A9P1CL58_9DINO</name>
<accession>A0A9P1CL58</accession>
<feature type="compositionally biased region" description="Basic residues" evidence="1">
    <location>
        <begin position="271"/>
        <end position="284"/>
    </location>
</feature>
<dbReference type="InterPro" id="IPR052055">
    <property type="entry name" value="Hepadnavirus_pol/RT"/>
</dbReference>
<evidence type="ECO:0000313" key="4">
    <source>
        <dbReference type="Proteomes" id="UP001152797"/>
    </source>
</evidence>